<evidence type="ECO:0000313" key="2">
    <source>
        <dbReference type="EMBL" id="QLQ79758.1"/>
    </source>
</evidence>
<dbReference type="Pfam" id="PF10466">
    <property type="entry name" value="Inhibitor_I34"/>
    <property type="match status" value="1"/>
</dbReference>
<sequence>MSDFFKHAKDKLTGDTNVANEHLKKLSSKYQPTMEEQLQSRERNEQAYSTLIGAGQKHKDSSDDRGSNQMWIQ</sequence>
<dbReference type="EMBL" id="CP059269">
    <property type="protein sequence ID" value="QLQ79758.1"/>
    <property type="molecule type" value="Genomic_DNA"/>
</dbReference>
<dbReference type="GO" id="GO:0004866">
    <property type="term" value="F:endopeptidase inhibitor activity"/>
    <property type="evidence" value="ECO:0007669"/>
    <property type="project" value="InterPro"/>
</dbReference>
<keyword evidence="3" id="KW-1185">Reference proteome</keyword>
<feature type="compositionally biased region" description="Basic and acidic residues" evidence="1">
    <location>
        <begin position="57"/>
        <end position="66"/>
    </location>
</feature>
<proteinExistence type="predicted"/>
<dbReference type="AlphaFoldDB" id="A0A7H9HPU6"/>
<name>A0A7H9HPU6_9SACH</name>
<evidence type="ECO:0000256" key="1">
    <source>
        <dbReference type="SAM" id="MobiDB-lite"/>
    </source>
</evidence>
<dbReference type="InterPro" id="IPR019507">
    <property type="entry name" value="Pai3"/>
</dbReference>
<reference evidence="2 3" key="1">
    <citation type="submission" date="2020-06" db="EMBL/GenBank/DDBJ databases">
        <title>The yeast mating-type switching endonuclease HO is a domesticated member of an unorthodox homing genetic element family.</title>
        <authorList>
            <person name="Coughlan A.Y."/>
            <person name="Lombardi L."/>
            <person name="Braun-Galleani S."/>
            <person name="Martos A.R."/>
            <person name="Galeote V."/>
            <person name="Bigey F."/>
            <person name="Dequin S."/>
            <person name="Byrne K.P."/>
            <person name="Wolfe K.H."/>
        </authorList>
    </citation>
    <scope>NUCLEOTIDE SEQUENCE [LARGE SCALE GENOMIC DNA]</scope>
    <source>
        <strain evidence="2 3">CBS2947</strain>
    </source>
</reference>
<feature type="region of interest" description="Disordered" evidence="1">
    <location>
        <begin position="19"/>
        <end position="73"/>
    </location>
</feature>
<protein>
    <submittedName>
        <fullName evidence="2">Uncharacterized protein</fullName>
    </submittedName>
</protein>
<gene>
    <name evidence="2" type="ORF">HG537_0C04070</name>
</gene>
<accession>A0A7H9HPU6</accession>
<organism evidence="2 3">
    <name type="scientific">Torulaspora globosa</name>
    <dbReference type="NCBI Taxonomy" id="48254"/>
    <lineage>
        <taxon>Eukaryota</taxon>
        <taxon>Fungi</taxon>
        <taxon>Dikarya</taxon>
        <taxon>Ascomycota</taxon>
        <taxon>Saccharomycotina</taxon>
        <taxon>Saccharomycetes</taxon>
        <taxon>Saccharomycetales</taxon>
        <taxon>Saccharomycetaceae</taxon>
        <taxon>Torulaspora</taxon>
    </lineage>
</organism>
<feature type="compositionally biased region" description="Polar residues" evidence="1">
    <location>
        <begin position="28"/>
        <end position="37"/>
    </location>
</feature>
<dbReference type="OrthoDB" id="4067904at2759"/>
<evidence type="ECO:0000313" key="3">
    <source>
        <dbReference type="Proteomes" id="UP000510647"/>
    </source>
</evidence>
<dbReference type="Proteomes" id="UP000510647">
    <property type="component" value="Chromosome 3"/>
</dbReference>